<name>A0AA41SE89_PAPNU</name>
<accession>A0AA41SE89</accession>
<evidence type="ECO:0000313" key="2">
    <source>
        <dbReference type="Proteomes" id="UP001177140"/>
    </source>
</evidence>
<proteinExistence type="predicted"/>
<gene>
    <name evidence="1" type="ORF">MKW94_023892</name>
</gene>
<organism evidence="1 2">
    <name type="scientific">Papaver nudicaule</name>
    <name type="common">Iceland poppy</name>
    <dbReference type="NCBI Taxonomy" id="74823"/>
    <lineage>
        <taxon>Eukaryota</taxon>
        <taxon>Viridiplantae</taxon>
        <taxon>Streptophyta</taxon>
        <taxon>Embryophyta</taxon>
        <taxon>Tracheophyta</taxon>
        <taxon>Spermatophyta</taxon>
        <taxon>Magnoliopsida</taxon>
        <taxon>Ranunculales</taxon>
        <taxon>Papaveraceae</taxon>
        <taxon>Papaveroideae</taxon>
        <taxon>Papaver</taxon>
    </lineage>
</organism>
<dbReference type="AlphaFoldDB" id="A0AA41SE89"/>
<reference evidence="1" key="1">
    <citation type="submission" date="2022-03" db="EMBL/GenBank/DDBJ databases">
        <title>A functionally conserved STORR gene fusion in Papaver species that diverged 16.8 million years ago.</title>
        <authorList>
            <person name="Catania T."/>
        </authorList>
    </citation>
    <scope>NUCLEOTIDE SEQUENCE</scope>
    <source>
        <strain evidence="1">S-191538</strain>
    </source>
</reference>
<evidence type="ECO:0000313" key="1">
    <source>
        <dbReference type="EMBL" id="MCL7033360.1"/>
    </source>
</evidence>
<comment type="caution">
    <text evidence="1">The sequence shown here is derived from an EMBL/GenBank/DDBJ whole genome shotgun (WGS) entry which is preliminary data.</text>
</comment>
<keyword evidence="2" id="KW-1185">Reference proteome</keyword>
<protein>
    <submittedName>
        <fullName evidence="1">Uncharacterized protein</fullName>
    </submittedName>
</protein>
<dbReference type="Proteomes" id="UP001177140">
    <property type="component" value="Unassembled WGS sequence"/>
</dbReference>
<sequence>MASSSTLLFVCYSIPPSNVHPLNKARNEEICSIGILWSRVPSRTNEARIGFTLSVESRKRSSAIQHTGVKILSHKTANRASNYKVELGCRDYSALIYSGNKYLNRRCINECCTRINVVIYGYWMGPDIEDGWGYTEAFVDPSV</sequence>
<dbReference type="EMBL" id="JAJJMA010133696">
    <property type="protein sequence ID" value="MCL7033360.1"/>
    <property type="molecule type" value="Genomic_DNA"/>
</dbReference>